<feature type="region of interest" description="Disordered" evidence="1">
    <location>
        <begin position="26"/>
        <end position="46"/>
    </location>
</feature>
<sequence precursor="true">MKKLMQLVTIQSILLVVTLLATSCEKDEDTDPTNNGEQGSFSFTLSGDEENNLKGVATYEIDEGILRINLGDNPPDIVMNYSLGTDETLIPTGIYDPVSATGTGMPENSIAVQYNGTETYFGEEGTVEITESESGTITGTIDAVLESIGGSTINVEGDFTATP</sequence>
<dbReference type="OrthoDB" id="1177807at2"/>
<evidence type="ECO:0000313" key="3">
    <source>
        <dbReference type="EMBL" id="ALO15539.1"/>
    </source>
</evidence>
<evidence type="ECO:0000256" key="2">
    <source>
        <dbReference type="SAM" id="SignalP"/>
    </source>
</evidence>
<dbReference type="EMBL" id="CP013118">
    <property type="protein sequence ID" value="ALO15539.1"/>
    <property type="molecule type" value="Genomic_DNA"/>
</dbReference>
<dbReference type="AlphaFoldDB" id="A0A0S2HZJ8"/>
<feature type="signal peptide" evidence="2">
    <location>
        <begin position="1"/>
        <end position="21"/>
    </location>
</feature>
<reference evidence="3 4" key="1">
    <citation type="submission" date="2015-11" db="EMBL/GenBank/DDBJ databases">
        <title>Description and complete genome sequence of a novel strain predominating in hypersaline microbial mats and representing a new family of the Bacteriodetes phylum.</title>
        <authorList>
            <person name="Spring S."/>
            <person name="Bunk B."/>
            <person name="Sproer C."/>
            <person name="Klenk H.-P."/>
        </authorList>
    </citation>
    <scope>NUCLEOTIDE SEQUENCE [LARGE SCALE GENOMIC DNA]</scope>
    <source>
        <strain evidence="3 4">L21-Spi-D4</strain>
    </source>
</reference>
<evidence type="ECO:0000313" key="4">
    <source>
        <dbReference type="Proteomes" id="UP000064893"/>
    </source>
</evidence>
<feature type="chain" id="PRO_5006599393" description="Lipocalin-like domain-containing protein" evidence="2">
    <location>
        <begin position="22"/>
        <end position="163"/>
    </location>
</feature>
<dbReference type="RefSeq" id="WP_057952990.1">
    <property type="nucleotide sequence ID" value="NZ_CP013118.1"/>
</dbReference>
<proteinExistence type="predicted"/>
<keyword evidence="2" id="KW-0732">Signal</keyword>
<dbReference type="KEGG" id="blq:L21SP5_01900"/>
<feature type="compositionally biased region" description="Polar residues" evidence="1">
    <location>
        <begin position="32"/>
        <end position="45"/>
    </location>
</feature>
<gene>
    <name evidence="3" type="ORF">L21SP5_01900</name>
</gene>
<evidence type="ECO:0000256" key="1">
    <source>
        <dbReference type="SAM" id="MobiDB-lite"/>
    </source>
</evidence>
<evidence type="ECO:0008006" key="5">
    <source>
        <dbReference type="Google" id="ProtNLM"/>
    </source>
</evidence>
<dbReference type="Proteomes" id="UP000064893">
    <property type="component" value="Chromosome"/>
</dbReference>
<protein>
    <recommendedName>
        <fullName evidence="5">Lipocalin-like domain-containing protein</fullName>
    </recommendedName>
</protein>
<dbReference type="STRING" id="1307839.L21SP5_01900"/>
<keyword evidence="4" id="KW-1185">Reference proteome</keyword>
<name>A0A0S2HZJ8_9BACT</name>
<dbReference type="PROSITE" id="PS51257">
    <property type="entry name" value="PROKAR_LIPOPROTEIN"/>
    <property type="match status" value="1"/>
</dbReference>
<accession>A0A0S2HZJ8</accession>
<organism evidence="3 4">
    <name type="scientific">Salinivirga cyanobacteriivorans</name>
    <dbReference type="NCBI Taxonomy" id="1307839"/>
    <lineage>
        <taxon>Bacteria</taxon>
        <taxon>Pseudomonadati</taxon>
        <taxon>Bacteroidota</taxon>
        <taxon>Bacteroidia</taxon>
        <taxon>Bacteroidales</taxon>
        <taxon>Salinivirgaceae</taxon>
        <taxon>Salinivirga</taxon>
    </lineage>
</organism>